<evidence type="ECO:0000313" key="4">
    <source>
        <dbReference type="Proteomes" id="UP000638648"/>
    </source>
</evidence>
<dbReference type="Gene3D" id="3.30.1050.10">
    <property type="entry name" value="SCP2 sterol-binding domain"/>
    <property type="match status" value="1"/>
</dbReference>
<proteinExistence type="predicted"/>
<evidence type="ECO:0000259" key="2">
    <source>
        <dbReference type="PROSITE" id="PS51186"/>
    </source>
</evidence>
<evidence type="ECO:0000256" key="1">
    <source>
        <dbReference type="SAM" id="MobiDB-lite"/>
    </source>
</evidence>
<dbReference type="EMBL" id="JADBEM010000001">
    <property type="protein sequence ID" value="MBE1606741.1"/>
    <property type="molecule type" value="Genomic_DNA"/>
</dbReference>
<organism evidence="3 4">
    <name type="scientific">Actinopolymorpha pittospori</name>
    <dbReference type="NCBI Taxonomy" id="648752"/>
    <lineage>
        <taxon>Bacteria</taxon>
        <taxon>Bacillati</taxon>
        <taxon>Actinomycetota</taxon>
        <taxon>Actinomycetes</taxon>
        <taxon>Propionibacteriales</taxon>
        <taxon>Actinopolymorphaceae</taxon>
        <taxon>Actinopolymorpha</taxon>
    </lineage>
</organism>
<sequence>MNATPDTTTDRPAGHHAEAAGDAPRTIRRVSGEELLTSTYPMHAYAFGSTPPPTDQVERWRADLAPADDRVTLVAFTGEEPEATAVGISLRQNVRGKTLPMLGVSGVATHPMARRRGHIRAVLTQLHGEMRDSGHVVSTLYPFRQSFYERFGYVGFPKARAIRLHARGLERMLRADVPGEVTFHRIGEVFDDYYAATEAILAERHGFSIFSKQSTQGLAKEDKHWAVFARHEDEIVGTLLYRTNGFGAELQGRHLLARNAVGRSLLLQWLARHHDQYASFTFELPPDERPDLWYVDLDYADETKVSGPLHSAPMGRILSVEGLAGIGAGPARASVEVVDDPFVAGTWTLTGVGGALEVQPGGTPTATLTPHGLAALVYGVLDPAELSLQGYGTVDADTAAALRTLFPPAMPYLHAAF</sequence>
<dbReference type="GO" id="GO:0034069">
    <property type="term" value="F:aminoglycoside N-acetyltransferase activity"/>
    <property type="evidence" value="ECO:0007669"/>
    <property type="project" value="TreeGrafter"/>
</dbReference>
<dbReference type="InterPro" id="IPR036527">
    <property type="entry name" value="SCP2_sterol-bd_dom_sf"/>
</dbReference>
<keyword evidence="4" id="KW-1185">Reference proteome</keyword>
<dbReference type="AlphaFoldDB" id="A0A927MTQ8"/>
<dbReference type="SUPFAM" id="SSF55718">
    <property type="entry name" value="SCP-like"/>
    <property type="match status" value="1"/>
</dbReference>
<dbReference type="Pfam" id="PF13527">
    <property type="entry name" value="Acetyltransf_9"/>
    <property type="match status" value="1"/>
</dbReference>
<reference evidence="3" key="1">
    <citation type="submission" date="2020-10" db="EMBL/GenBank/DDBJ databases">
        <title>Sequencing the genomes of 1000 actinobacteria strains.</title>
        <authorList>
            <person name="Klenk H.-P."/>
        </authorList>
    </citation>
    <scope>NUCLEOTIDE SEQUENCE</scope>
    <source>
        <strain evidence="3">DSM 45354</strain>
    </source>
</reference>
<dbReference type="InterPro" id="IPR051554">
    <property type="entry name" value="Acetyltransferase_Eis"/>
</dbReference>
<dbReference type="PANTHER" id="PTHR37817">
    <property type="entry name" value="N-ACETYLTRANSFERASE EIS"/>
    <property type="match status" value="1"/>
</dbReference>
<dbReference type="Pfam" id="PF13530">
    <property type="entry name" value="SCP2_2"/>
    <property type="match status" value="1"/>
</dbReference>
<dbReference type="InterPro" id="IPR000182">
    <property type="entry name" value="GNAT_dom"/>
</dbReference>
<dbReference type="GO" id="GO:0030649">
    <property type="term" value="P:aminoglycoside antibiotic catabolic process"/>
    <property type="evidence" value="ECO:0007669"/>
    <property type="project" value="TreeGrafter"/>
</dbReference>
<gene>
    <name evidence="3" type="ORF">HEB94_003589</name>
</gene>
<dbReference type="InterPro" id="IPR025559">
    <property type="entry name" value="Eis_dom"/>
</dbReference>
<dbReference type="PANTHER" id="PTHR37817:SF1">
    <property type="entry name" value="N-ACETYLTRANSFERASE EIS"/>
    <property type="match status" value="1"/>
</dbReference>
<feature type="compositionally biased region" description="Basic and acidic residues" evidence="1">
    <location>
        <begin position="8"/>
        <end position="19"/>
    </location>
</feature>
<feature type="domain" description="N-acetyltransferase" evidence="2">
    <location>
        <begin position="25"/>
        <end position="174"/>
    </location>
</feature>
<dbReference type="PROSITE" id="PS51186">
    <property type="entry name" value="GNAT"/>
    <property type="match status" value="1"/>
</dbReference>
<dbReference type="SUPFAM" id="SSF55729">
    <property type="entry name" value="Acyl-CoA N-acyltransferases (Nat)"/>
    <property type="match status" value="1"/>
</dbReference>
<evidence type="ECO:0000313" key="3">
    <source>
        <dbReference type="EMBL" id="MBE1606741.1"/>
    </source>
</evidence>
<dbReference type="InterPro" id="IPR016181">
    <property type="entry name" value="Acyl_CoA_acyltransferase"/>
</dbReference>
<accession>A0A927MTQ8</accession>
<dbReference type="Gene3D" id="3.40.630.30">
    <property type="match status" value="2"/>
</dbReference>
<protein>
    <submittedName>
        <fullName evidence="3">GNAT superfamily N-acetyltransferase</fullName>
    </submittedName>
</protein>
<name>A0A927MTQ8_9ACTN</name>
<dbReference type="Proteomes" id="UP000638648">
    <property type="component" value="Unassembled WGS sequence"/>
</dbReference>
<comment type="caution">
    <text evidence="3">The sequence shown here is derived from an EMBL/GenBank/DDBJ whole genome shotgun (WGS) entry which is preliminary data.</text>
</comment>
<dbReference type="RefSeq" id="WP_192750817.1">
    <property type="nucleotide sequence ID" value="NZ_BAABJL010000109.1"/>
</dbReference>
<feature type="region of interest" description="Disordered" evidence="1">
    <location>
        <begin position="1"/>
        <end position="24"/>
    </location>
</feature>